<organism evidence="7 8">
    <name type="scientific">Aquatica leii</name>
    <dbReference type="NCBI Taxonomy" id="1421715"/>
    <lineage>
        <taxon>Eukaryota</taxon>
        <taxon>Metazoa</taxon>
        <taxon>Ecdysozoa</taxon>
        <taxon>Arthropoda</taxon>
        <taxon>Hexapoda</taxon>
        <taxon>Insecta</taxon>
        <taxon>Pterygota</taxon>
        <taxon>Neoptera</taxon>
        <taxon>Endopterygota</taxon>
        <taxon>Coleoptera</taxon>
        <taxon>Polyphaga</taxon>
        <taxon>Elateriformia</taxon>
        <taxon>Elateroidea</taxon>
        <taxon>Lampyridae</taxon>
        <taxon>Luciolinae</taxon>
        <taxon>Aquatica</taxon>
    </lineage>
</organism>
<dbReference type="PANTHER" id="PTHR24096:SF149">
    <property type="entry name" value="AMP-BINDING DOMAIN-CONTAINING PROTEIN-RELATED"/>
    <property type="match status" value="1"/>
</dbReference>
<protein>
    <submittedName>
        <fullName evidence="7">Uncharacterized protein</fullName>
    </submittedName>
</protein>
<comment type="similarity">
    <text evidence="2">Belongs to the ATP-dependent AMP-binding enzyme family.</text>
</comment>
<dbReference type="InterPro" id="IPR020845">
    <property type="entry name" value="AMP-binding_CS"/>
</dbReference>
<dbReference type="EMBL" id="JARPUR010000007">
    <property type="protein sequence ID" value="KAK4873445.1"/>
    <property type="molecule type" value="Genomic_DNA"/>
</dbReference>
<comment type="caution">
    <text evidence="7">The sequence shown here is derived from an EMBL/GenBank/DDBJ whole genome shotgun (WGS) entry which is preliminary data.</text>
</comment>
<dbReference type="AlphaFoldDB" id="A0AAN7NVP0"/>
<dbReference type="Pfam" id="PF00501">
    <property type="entry name" value="AMP-binding"/>
    <property type="match status" value="1"/>
</dbReference>
<dbReference type="InterPro" id="IPR042099">
    <property type="entry name" value="ANL_N_sf"/>
</dbReference>
<dbReference type="GO" id="GO:0016405">
    <property type="term" value="F:CoA-ligase activity"/>
    <property type="evidence" value="ECO:0007669"/>
    <property type="project" value="TreeGrafter"/>
</dbReference>
<evidence type="ECO:0000259" key="5">
    <source>
        <dbReference type="Pfam" id="PF00501"/>
    </source>
</evidence>
<dbReference type="GO" id="GO:0005777">
    <property type="term" value="C:peroxisome"/>
    <property type="evidence" value="ECO:0007669"/>
    <property type="project" value="UniProtKB-SubCell"/>
</dbReference>
<evidence type="ECO:0000256" key="1">
    <source>
        <dbReference type="ARBA" id="ARBA00004275"/>
    </source>
</evidence>
<dbReference type="Gene3D" id="3.30.300.30">
    <property type="match status" value="1"/>
</dbReference>
<keyword evidence="4" id="KW-0576">Peroxisome</keyword>
<dbReference type="PANTHER" id="PTHR24096">
    <property type="entry name" value="LONG-CHAIN-FATTY-ACID--COA LIGASE"/>
    <property type="match status" value="1"/>
</dbReference>
<proteinExistence type="inferred from homology"/>
<evidence type="ECO:0000256" key="3">
    <source>
        <dbReference type="ARBA" id="ARBA00022598"/>
    </source>
</evidence>
<keyword evidence="8" id="KW-1185">Reference proteome</keyword>
<accession>A0AAN7NVP0</accession>
<dbReference type="SUPFAM" id="SSF56801">
    <property type="entry name" value="Acetyl-CoA synthetase-like"/>
    <property type="match status" value="1"/>
</dbReference>
<dbReference type="InterPro" id="IPR025110">
    <property type="entry name" value="AMP-bd_C"/>
</dbReference>
<dbReference type="InterPro" id="IPR000873">
    <property type="entry name" value="AMP-dep_synth/lig_dom"/>
</dbReference>
<evidence type="ECO:0000256" key="2">
    <source>
        <dbReference type="ARBA" id="ARBA00006432"/>
    </source>
</evidence>
<evidence type="ECO:0000259" key="6">
    <source>
        <dbReference type="Pfam" id="PF13193"/>
    </source>
</evidence>
<dbReference type="Gene3D" id="3.40.50.12780">
    <property type="entry name" value="N-terminal domain of ligase-like"/>
    <property type="match status" value="1"/>
</dbReference>
<reference evidence="8" key="1">
    <citation type="submission" date="2023-01" db="EMBL/GenBank/DDBJ databases">
        <title>Key to firefly adult light organ development and bioluminescence: homeobox transcription factors regulate luciferase expression and transportation to peroxisome.</title>
        <authorList>
            <person name="Fu X."/>
        </authorList>
    </citation>
    <scope>NUCLEOTIDE SEQUENCE [LARGE SCALE GENOMIC DNA]</scope>
</reference>
<dbReference type="Proteomes" id="UP001353858">
    <property type="component" value="Unassembled WGS sequence"/>
</dbReference>
<feature type="domain" description="AMP-binding enzyme C-terminal" evidence="6">
    <location>
        <begin position="443"/>
        <end position="519"/>
    </location>
</feature>
<evidence type="ECO:0000313" key="8">
    <source>
        <dbReference type="Proteomes" id="UP001353858"/>
    </source>
</evidence>
<dbReference type="Pfam" id="PF13193">
    <property type="entry name" value="AMP-binding_C"/>
    <property type="match status" value="1"/>
</dbReference>
<evidence type="ECO:0000313" key="7">
    <source>
        <dbReference type="EMBL" id="KAK4873445.1"/>
    </source>
</evidence>
<evidence type="ECO:0000256" key="4">
    <source>
        <dbReference type="ARBA" id="ARBA00023140"/>
    </source>
</evidence>
<keyword evidence="3" id="KW-0436">Ligase</keyword>
<gene>
    <name evidence="7" type="ORF">RN001_015474</name>
</gene>
<dbReference type="InterPro" id="IPR045851">
    <property type="entry name" value="AMP-bd_C_sf"/>
</dbReference>
<name>A0AAN7NVP0_9COLE</name>
<feature type="domain" description="AMP-dependent synthetase/ligase" evidence="5">
    <location>
        <begin position="31"/>
        <end position="384"/>
    </location>
</feature>
<comment type="subcellular location">
    <subcellularLocation>
        <location evidence="1">Peroxisome</location>
    </subcellularLocation>
</comment>
<sequence length="534" mass="59690">MSGEENIISISPLDFTPDPRGVGCVLFDAMLKHKDDVAQIDGLTGEEDLYGNLLQRSVRVALALQKREIKYGDVISICSYHHLNSCTPVLAALFLGASFSGIDECLGAEDAAKSLIQIKPKIIFVQNETINMIEEALEHISHDAEIVVFGATNKHTPFSEFLKPSIGEENFSPVPAVTLTDTAMIFFSSGSTGEPKPICHNHASVLCQTANLISFGYDWKVSLEYTSPYWAPFGCFFITTTMLGNARLLYHEFDESIAWYFTKYKTSIMFLSITEALTMCKMGRPKDLSLDHLKYLIISGNVLNESQLKMIKKLFGEAHVLYVYAQSEIPNPLTIFKPKLESEQKLMEAKITSVGTGIPGISYKIVAKNGQIVGTNQKGELRIKPNFPLGLFYKTDSSDLFDSDGWLKTGDLAYYDEDKCFYICGRIKDMFKYRCFRIIPSTIQTVILSHPAVSDAIVVGIPHETDGEHPMGIVVLKDEFKNVSAKDIEEYVDKRVHDSHRLRAGVKILANFIKTSTGKVRKYLIRDLIIQGKL</sequence>
<dbReference type="PROSITE" id="PS00455">
    <property type="entry name" value="AMP_BINDING"/>
    <property type="match status" value="1"/>
</dbReference>